<dbReference type="Gene3D" id="2.60.40.680">
    <property type="match status" value="1"/>
</dbReference>
<organism evidence="3 4">
    <name type="scientific">Candidatus Jorgensenbacteria bacterium GW2011_GWB1_50_10</name>
    <dbReference type="NCBI Taxonomy" id="1618665"/>
    <lineage>
        <taxon>Bacteria</taxon>
        <taxon>Candidatus Joergenseniibacteriota</taxon>
    </lineage>
</organism>
<dbReference type="InterPro" id="IPR002102">
    <property type="entry name" value="Cohesin_dom"/>
</dbReference>
<protein>
    <recommendedName>
        <fullName evidence="2">Cohesin domain-containing protein</fullName>
    </recommendedName>
</protein>
<gene>
    <name evidence="3" type="ORF">UY55_C0003G0006</name>
</gene>
<dbReference type="InterPro" id="IPR008965">
    <property type="entry name" value="CBM2/CBM3_carb-bd_dom_sf"/>
</dbReference>
<dbReference type="CDD" id="cd08547">
    <property type="entry name" value="Type_II_cohesin"/>
    <property type="match status" value="1"/>
</dbReference>
<dbReference type="EMBL" id="LCQK01000003">
    <property type="protein sequence ID" value="KKW14790.1"/>
    <property type="molecule type" value="Genomic_DNA"/>
</dbReference>
<evidence type="ECO:0000313" key="3">
    <source>
        <dbReference type="EMBL" id="KKW14790.1"/>
    </source>
</evidence>
<keyword evidence="1" id="KW-1133">Transmembrane helix</keyword>
<keyword evidence="1" id="KW-0812">Transmembrane</keyword>
<feature type="domain" description="Cohesin" evidence="2">
    <location>
        <begin position="32"/>
        <end position="153"/>
    </location>
</feature>
<dbReference type="SUPFAM" id="SSF49384">
    <property type="entry name" value="Carbohydrate-binding domain"/>
    <property type="match status" value="1"/>
</dbReference>
<dbReference type="GO" id="GO:0000272">
    <property type="term" value="P:polysaccharide catabolic process"/>
    <property type="evidence" value="ECO:0007669"/>
    <property type="project" value="InterPro"/>
</dbReference>
<reference evidence="3 4" key="1">
    <citation type="journal article" date="2015" name="Nature">
        <title>rRNA introns, odd ribosomes, and small enigmatic genomes across a large radiation of phyla.</title>
        <authorList>
            <person name="Brown C.T."/>
            <person name="Hug L.A."/>
            <person name="Thomas B.C."/>
            <person name="Sharon I."/>
            <person name="Castelle C.J."/>
            <person name="Singh A."/>
            <person name="Wilkins M.J."/>
            <person name="Williams K.H."/>
            <person name="Banfield J.F."/>
        </authorList>
    </citation>
    <scope>NUCLEOTIDE SEQUENCE [LARGE SCALE GENOMIC DNA]</scope>
</reference>
<dbReference type="Proteomes" id="UP000034224">
    <property type="component" value="Unassembled WGS sequence"/>
</dbReference>
<name>A0A0G1W860_9BACT</name>
<evidence type="ECO:0000259" key="2">
    <source>
        <dbReference type="Pfam" id="PF00963"/>
    </source>
</evidence>
<dbReference type="Pfam" id="PF00963">
    <property type="entry name" value="Cohesin"/>
    <property type="match status" value="1"/>
</dbReference>
<sequence>MTKLIGLIGLIVLMGLVGFTAFAQNPPRLDLRVKATSVAPGSDVEITILVSTEKPLNAADLAISFPPAKLEFLYAATGDSIIQYWKTNPKATGEGIVEFGGGTVSPFAGEDGELAKLYFRAEKEGDALLSFERSNLYYADGRGTLAETEANSLNINITPEALLVQSLPEDNFPPRLIRTEISENPFDDFNLAFFDIKDDESGLNKIEARSLKWFRWGEWSEIPNPVGVEKNVWAINVRASDNEGNSTEKVIYIWAVLLRKIAYFVLAPILGLFLLYFGFKLLRKKSRPAPSADRRAAGRELL</sequence>
<evidence type="ECO:0000256" key="1">
    <source>
        <dbReference type="SAM" id="Phobius"/>
    </source>
</evidence>
<dbReference type="STRING" id="1618665.UY55_C0003G0006"/>
<dbReference type="GO" id="GO:0030246">
    <property type="term" value="F:carbohydrate binding"/>
    <property type="evidence" value="ECO:0007669"/>
    <property type="project" value="InterPro"/>
</dbReference>
<comment type="caution">
    <text evidence="3">The sequence shown here is derived from an EMBL/GenBank/DDBJ whole genome shotgun (WGS) entry which is preliminary data.</text>
</comment>
<feature type="transmembrane region" description="Helical" evidence="1">
    <location>
        <begin position="251"/>
        <end position="277"/>
    </location>
</feature>
<dbReference type="AlphaFoldDB" id="A0A0G1W860"/>
<keyword evidence="1" id="KW-0472">Membrane</keyword>
<accession>A0A0G1W860</accession>
<proteinExistence type="predicted"/>
<evidence type="ECO:0000313" key="4">
    <source>
        <dbReference type="Proteomes" id="UP000034224"/>
    </source>
</evidence>